<comment type="similarity">
    <text evidence="1 2">Belongs to the glycosyl hydrolase 31 family.</text>
</comment>
<feature type="domain" description="Glycosyl hydrolase family 31 C-terminal" evidence="4">
    <location>
        <begin position="496"/>
        <end position="587"/>
    </location>
</feature>
<keyword evidence="6" id="KW-1185">Reference proteome</keyword>
<proteinExistence type="inferred from homology"/>
<evidence type="ECO:0000259" key="3">
    <source>
        <dbReference type="Pfam" id="PF01055"/>
    </source>
</evidence>
<evidence type="ECO:0000313" key="5">
    <source>
        <dbReference type="EMBL" id="MFC6163983.1"/>
    </source>
</evidence>
<gene>
    <name evidence="5" type="ORF">ACFP3T_04750</name>
</gene>
<dbReference type="SUPFAM" id="SSF51445">
    <property type="entry name" value="(Trans)glycosidases"/>
    <property type="match status" value="1"/>
</dbReference>
<feature type="domain" description="Glycoside hydrolase family 31 TIM barrel" evidence="3">
    <location>
        <begin position="183"/>
        <end position="485"/>
    </location>
</feature>
<evidence type="ECO:0000259" key="4">
    <source>
        <dbReference type="Pfam" id="PF21365"/>
    </source>
</evidence>
<accession>A0ABW1R2B3</accession>
<dbReference type="Gene3D" id="3.20.20.80">
    <property type="entry name" value="Glycosidases"/>
    <property type="match status" value="1"/>
</dbReference>
<keyword evidence="2" id="KW-0326">Glycosidase</keyword>
<evidence type="ECO:0000256" key="2">
    <source>
        <dbReference type="RuleBase" id="RU361185"/>
    </source>
</evidence>
<dbReference type="RefSeq" id="WP_137640481.1">
    <property type="nucleotide sequence ID" value="NZ_BJDK01000021.1"/>
</dbReference>
<dbReference type="Gene3D" id="2.60.40.1180">
    <property type="entry name" value="Golgi alpha-mannosidase II"/>
    <property type="match status" value="2"/>
</dbReference>
<dbReference type="EMBL" id="JBHSSD010000017">
    <property type="protein sequence ID" value="MFC6163983.1"/>
    <property type="molecule type" value="Genomic_DNA"/>
</dbReference>
<dbReference type="Pfam" id="PF21365">
    <property type="entry name" value="Glyco_hydro_31_3rd"/>
    <property type="match status" value="1"/>
</dbReference>
<evidence type="ECO:0000313" key="6">
    <source>
        <dbReference type="Proteomes" id="UP001596253"/>
    </source>
</evidence>
<dbReference type="Pfam" id="PF01055">
    <property type="entry name" value="Glyco_hydro_31_2nd"/>
    <property type="match status" value="1"/>
</dbReference>
<organism evidence="5 6">
    <name type="scientific">Lactiplantibacillus dongliensis</name>
    <dbReference type="NCBI Taxonomy" id="2559919"/>
    <lineage>
        <taxon>Bacteria</taxon>
        <taxon>Bacillati</taxon>
        <taxon>Bacillota</taxon>
        <taxon>Bacilli</taxon>
        <taxon>Lactobacillales</taxon>
        <taxon>Lactobacillaceae</taxon>
        <taxon>Lactiplantibacillus</taxon>
    </lineage>
</organism>
<dbReference type="InterPro" id="IPR051816">
    <property type="entry name" value="Glycosyl_Hydrolase_31"/>
</dbReference>
<evidence type="ECO:0000256" key="1">
    <source>
        <dbReference type="ARBA" id="ARBA00007806"/>
    </source>
</evidence>
<name>A0ABW1R2B3_9LACO</name>
<sequence>MQVTDKMVQGAHVRFTVLTPQLIRMEYSASGQFEDRLTQMVQHRDFPAPTFQVRQNEQGHVVEIITTGLHLYYDGGPFDAGSLFIDAASNYGVHYSRWHFGEANEQNLKGTARTLDRADGAIPLADGLMSKDGFSVLDDSQSFILDGDQVTARTDSETDLYYFAYGRDYRQTLKVYYQLTGFPPLVPRYALGNWWSRFYPYTQSEYLKLMQTFDRQQVPIAVTVFDMNWHTTKIPVRYGSGWTGYTWNRDYFPDPAKMMQQLHAQGRKVTLNVHPASGIRPSEACYPAVAAQLHLDSKKEQPALFNLQDPQFKSVYFKLVHHPLEQQGVDFWWVDWQQGGARGAKKIDPLWLLNIDHYTDNARRHPGEGLILSRYAGPGSHRYPIGFSGDTVASWASLRFQPYFTATASNIGYTWWSHDIGGHMRGTYDGELSLRWLQLGVFSPILRLHSSNNIFMGKEPWNYDQTIAPVMIDFLQLRSQLVPYLDSANYQTHTAGLPLVQPMYYGHPETRLAYEVPNEFQFGPAMVVAPITSPADPATNLASTDVWLPKGGWYDFFTGLRYQGDRYFRAYREKATYPVFVKAGSIIPMNPNFMTPLTTLPTKLVLKVYPGADGHYQLVEHQGEQVAITEMTWDELQHKLTVTTDDPHHLLPADREYQIVLVGAVAKKDHQTATAWTYQDFKAVDQHSLVTELIKQRLQFAKLDFEAKWSIWQAYSEAEDPARVLSYLSTLDTESIKGMISELIGR</sequence>
<dbReference type="PANTHER" id="PTHR43863:SF2">
    <property type="entry name" value="MALTASE-GLUCOAMYLASE"/>
    <property type="match status" value="1"/>
</dbReference>
<reference evidence="6" key="1">
    <citation type="journal article" date="2019" name="Int. J. Syst. Evol. Microbiol.">
        <title>The Global Catalogue of Microorganisms (GCM) 10K type strain sequencing project: providing services to taxonomists for standard genome sequencing and annotation.</title>
        <authorList>
            <consortium name="The Broad Institute Genomics Platform"/>
            <consortium name="The Broad Institute Genome Sequencing Center for Infectious Disease"/>
            <person name="Wu L."/>
            <person name="Ma J."/>
        </authorList>
    </citation>
    <scope>NUCLEOTIDE SEQUENCE [LARGE SCALE GENOMIC DNA]</scope>
    <source>
        <strain evidence="6">CCM 8932</strain>
    </source>
</reference>
<dbReference type="InterPro" id="IPR048395">
    <property type="entry name" value="Glyco_hydro_31_C"/>
</dbReference>
<dbReference type="SUPFAM" id="SSF51011">
    <property type="entry name" value="Glycosyl hydrolase domain"/>
    <property type="match status" value="1"/>
</dbReference>
<dbReference type="InterPro" id="IPR013780">
    <property type="entry name" value="Glyco_hydro_b"/>
</dbReference>
<comment type="caution">
    <text evidence="5">The sequence shown here is derived from an EMBL/GenBank/DDBJ whole genome shotgun (WGS) entry which is preliminary data.</text>
</comment>
<dbReference type="InterPro" id="IPR000322">
    <property type="entry name" value="Glyco_hydro_31_TIM"/>
</dbReference>
<dbReference type="InterPro" id="IPR017853">
    <property type="entry name" value="GH"/>
</dbReference>
<dbReference type="Proteomes" id="UP001596253">
    <property type="component" value="Unassembled WGS sequence"/>
</dbReference>
<dbReference type="PANTHER" id="PTHR43863">
    <property type="entry name" value="HYDROLASE, PUTATIVE (AFU_ORTHOLOGUE AFUA_1G03140)-RELATED"/>
    <property type="match status" value="1"/>
</dbReference>
<dbReference type="CDD" id="cd06595">
    <property type="entry name" value="GH31_u1"/>
    <property type="match status" value="1"/>
</dbReference>
<protein>
    <submittedName>
        <fullName evidence="5">TIM-barrel domain-containing protein</fullName>
    </submittedName>
</protein>
<keyword evidence="2" id="KW-0378">Hydrolase</keyword>